<keyword evidence="2" id="KW-0694">RNA-binding</keyword>
<feature type="region of interest" description="Disordered" evidence="3">
    <location>
        <begin position="73"/>
        <end position="94"/>
    </location>
</feature>
<dbReference type="PROSITE" id="PS50089">
    <property type="entry name" value="ZF_RING_2"/>
    <property type="match status" value="1"/>
</dbReference>
<evidence type="ECO:0000313" key="7">
    <source>
        <dbReference type="Proteomes" id="UP000316726"/>
    </source>
</evidence>
<dbReference type="InterPro" id="IPR013083">
    <property type="entry name" value="Znf_RING/FYVE/PHD"/>
</dbReference>
<dbReference type="Proteomes" id="UP000316726">
    <property type="component" value="Chromosome 5"/>
</dbReference>
<dbReference type="InterPro" id="IPR039780">
    <property type="entry name" value="Mot2"/>
</dbReference>
<name>A0A5B8MLN1_9CHLO</name>
<dbReference type="EMBL" id="CP031038">
    <property type="protein sequence ID" value="QDZ21337.1"/>
    <property type="molecule type" value="Genomic_DNA"/>
</dbReference>
<dbReference type="InterPro" id="IPR034261">
    <property type="entry name" value="CNOT4_RRM"/>
</dbReference>
<organism evidence="6 7">
    <name type="scientific">Chloropicon primus</name>
    <dbReference type="NCBI Taxonomy" id="1764295"/>
    <lineage>
        <taxon>Eukaryota</taxon>
        <taxon>Viridiplantae</taxon>
        <taxon>Chlorophyta</taxon>
        <taxon>Chloropicophyceae</taxon>
        <taxon>Chloropicales</taxon>
        <taxon>Chloropicaceae</taxon>
        <taxon>Chloropicon</taxon>
    </lineage>
</organism>
<dbReference type="GO" id="GO:0003723">
    <property type="term" value="F:RNA binding"/>
    <property type="evidence" value="ECO:0007669"/>
    <property type="project" value="UniProtKB-UniRule"/>
</dbReference>
<dbReference type="STRING" id="1764295.A0A5B8MLN1"/>
<gene>
    <name evidence="6" type="ORF">A3770_05p38550</name>
</gene>
<evidence type="ECO:0000313" key="6">
    <source>
        <dbReference type="EMBL" id="QDZ21337.1"/>
    </source>
</evidence>
<dbReference type="Gene3D" id="3.30.70.330">
    <property type="match status" value="1"/>
</dbReference>
<evidence type="ECO:0000256" key="1">
    <source>
        <dbReference type="PROSITE-ProRule" id="PRU00175"/>
    </source>
</evidence>
<evidence type="ECO:0000259" key="4">
    <source>
        <dbReference type="PROSITE" id="PS50089"/>
    </source>
</evidence>
<dbReference type="CDD" id="cd16618">
    <property type="entry name" value="mRING-HC-C4C4_CNOT4"/>
    <property type="match status" value="1"/>
</dbReference>
<dbReference type="Gene3D" id="3.30.40.10">
    <property type="entry name" value="Zinc/RING finger domain, C3HC4 (zinc finger)"/>
    <property type="match status" value="1"/>
</dbReference>
<proteinExistence type="predicted"/>
<dbReference type="InterPro" id="IPR001841">
    <property type="entry name" value="Znf_RING"/>
</dbReference>
<dbReference type="Pfam" id="PF00076">
    <property type="entry name" value="RRM_1"/>
    <property type="match status" value="1"/>
</dbReference>
<dbReference type="GO" id="GO:0008270">
    <property type="term" value="F:zinc ion binding"/>
    <property type="evidence" value="ECO:0007669"/>
    <property type="project" value="UniProtKB-KW"/>
</dbReference>
<dbReference type="InterPro" id="IPR000504">
    <property type="entry name" value="RRM_dom"/>
</dbReference>
<dbReference type="AlphaFoldDB" id="A0A5B8MLN1"/>
<dbReference type="GO" id="GO:0004842">
    <property type="term" value="F:ubiquitin-protein transferase activity"/>
    <property type="evidence" value="ECO:0007669"/>
    <property type="project" value="InterPro"/>
</dbReference>
<dbReference type="InterPro" id="IPR012677">
    <property type="entry name" value="Nucleotide-bd_a/b_plait_sf"/>
</dbReference>
<sequence length="405" mass="45027">MEEDDTCPLCLEQLDITDKHIEFCLSCDYRMCLWCWHRIMENAAKDNRVGCCPNCRREYDKERITKGQVDPTKLAKEQEKKRKKDSKLKYKPGEGMSRKHLQNVRVIQRNLVYAIGVPLKHCKEETLKKQEFFGKYGEITKISVNRNGPNGRYGVYTNGKGPTGSAYVTFKKESDAVLCIKKIDGSIVDGNVIKACFGTTKYCNSFLKYQQCNNPDCLYLHEIGEEAESFTKEEMARIGTKHHSFHVPPPQAAQQAQQVCHPVPVPVPMPSQQANVPPQVHGMRQAGDVNTENGASGMPGVSGFPLPGAAPPQPQVSPPDTSQLSAGEMFLNHIQQMMQGNQANLLGGGGGFNLEPGIHFRNQEEMQYSGRTKSRFSFANTNSEEETLSVTSPPGFSLNNGFSSS</sequence>
<dbReference type="PROSITE" id="PS50102">
    <property type="entry name" value="RRM"/>
    <property type="match status" value="1"/>
</dbReference>
<dbReference type="InterPro" id="IPR039515">
    <property type="entry name" value="NOT4_mRING-HC-C4C4"/>
</dbReference>
<keyword evidence="1" id="KW-0863">Zinc-finger</keyword>
<keyword evidence="7" id="KW-1185">Reference proteome</keyword>
<feature type="region of interest" description="Disordered" evidence="3">
    <location>
        <begin position="292"/>
        <end position="323"/>
    </location>
</feature>
<dbReference type="InterPro" id="IPR003954">
    <property type="entry name" value="RRM_euk-type"/>
</dbReference>
<accession>A0A5B8MLN1</accession>
<dbReference type="PANTHER" id="PTHR12603">
    <property type="entry name" value="CCR4-NOT TRANSCRIPTION COMPLEX RELATED"/>
    <property type="match status" value="1"/>
</dbReference>
<dbReference type="Pfam" id="PF14570">
    <property type="entry name" value="zf-RING_4"/>
    <property type="match status" value="1"/>
</dbReference>
<evidence type="ECO:0000256" key="3">
    <source>
        <dbReference type="SAM" id="MobiDB-lite"/>
    </source>
</evidence>
<feature type="domain" description="RRM" evidence="5">
    <location>
        <begin position="110"/>
        <end position="200"/>
    </location>
</feature>
<dbReference type="InterPro" id="IPR035979">
    <property type="entry name" value="RBD_domain_sf"/>
</dbReference>
<reference evidence="6 7" key="1">
    <citation type="submission" date="2018-07" db="EMBL/GenBank/DDBJ databases">
        <title>The complete nuclear genome of the prasinophyte Chloropicon primus (CCMP1205).</title>
        <authorList>
            <person name="Pombert J.-F."/>
            <person name="Otis C."/>
            <person name="Turmel M."/>
            <person name="Lemieux C."/>
        </authorList>
    </citation>
    <scope>NUCLEOTIDE SEQUENCE [LARGE SCALE GENOMIC DNA]</scope>
    <source>
        <strain evidence="6 7">CCMP1205</strain>
    </source>
</reference>
<feature type="compositionally biased region" description="Pro residues" evidence="3">
    <location>
        <begin position="308"/>
        <end position="317"/>
    </location>
</feature>
<dbReference type="SMART" id="SM00361">
    <property type="entry name" value="RRM_1"/>
    <property type="match status" value="1"/>
</dbReference>
<protein>
    <submittedName>
        <fullName evidence="6">CCR4-NOT transcription complex protein</fullName>
    </submittedName>
</protein>
<feature type="region of interest" description="Disordered" evidence="3">
    <location>
        <begin position="383"/>
        <end position="405"/>
    </location>
</feature>
<dbReference type="CDD" id="cd12438">
    <property type="entry name" value="RRM_CNOT4"/>
    <property type="match status" value="1"/>
</dbReference>
<dbReference type="PANTHER" id="PTHR12603:SF0">
    <property type="entry name" value="CCR4-NOT TRANSCRIPTION COMPLEX SUBUNIT 4"/>
    <property type="match status" value="1"/>
</dbReference>
<keyword evidence="1" id="KW-0479">Metal-binding</keyword>
<dbReference type="GO" id="GO:0016567">
    <property type="term" value="P:protein ubiquitination"/>
    <property type="evidence" value="ECO:0007669"/>
    <property type="project" value="TreeGrafter"/>
</dbReference>
<feature type="domain" description="RING-type" evidence="4">
    <location>
        <begin position="7"/>
        <end position="56"/>
    </location>
</feature>
<keyword evidence="1" id="KW-0862">Zinc</keyword>
<evidence type="ECO:0000256" key="2">
    <source>
        <dbReference type="PROSITE-ProRule" id="PRU00176"/>
    </source>
</evidence>
<dbReference type="GO" id="GO:0030014">
    <property type="term" value="C:CCR4-NOT complex"/>
    <property type="evidence" value="ECO:0007669"/>
    <property type="project" value="InterPro"/>
</dbReference>
<evidence type="ECO:0000259" key="5">
    <source>
        <dbReference type="PROSITE" id="PS50102"/>
    </source>
</evidence>
<dbReference type="SUPFAM" id="SSF54928">
    <property type="entry name" value="RNA-binding domain, RBD"/>
    <property type="match status" value="1"/>
</dbReference>
<dbReference type="SMART" id="SM00360">
    <property type="entry name" value="RRM"/>
    <property type="match status" value="1"/>
</dbReference>
<dbReference type="SUPFAM" id="SSF57850">
    <property type="entry name" value="RING/U-box"/>
    <property type="match status" value="1"/>
</dbReference>
<dbReference type="OrthoDB" id="1923159at2759"/>